<name>A0A0E9XHR2_ANGAN</name>
<accession>A0A0E9XHR2</accession>
<protein>
    <submittedName>
        <fullName evidence="1">Uncharacterized protein</fullName>
    </submittedName>
</protein>
<dbReference type="AlphaFoldDB" id="A0A0E9XHR2"/>
<organism evidence="1">
    <name type="scientific">Anguilla anguilla</name>
    <name type="common">European freshwater eel</name>
    <name type="synonym">Muraena anguilla</name>
    <dbReference type="NCBI Taxonomy" id="7936"/>
    <lineage>
        <taxon>Eukaryota</taxon>
        <taxon>Metazoa</taxon>
        <taxon>Chordata</taxon>
        <taxon>Craniata</taxon>
        <taxon>Vertebrata</taxon>
        <taxon>Euteleostomi</taxon>
        <taxon>Actinopterygii</taxon>
        <taxon>Neopterygii</taxon>
        <taxon>Teleostei</taxon>
        <taxon>Anguilliformes</taxon>
        <taxon>Anguillidae</taxon>
        <taxon>Anguilla</taxon>
    </lineage>
</organism>
<dbReference type="EMBL" id="GBXM01006601">
    <property type="protein sequence ID" value="JAI01977.1"/>
    <property type="molecule type" value="Transcribed_RNA"/>
</dbReference>
<reference evidence="1" key="1">
    <citation type="submission" date="2014-11" db="EMBL/GenBank/DDBJ databases">
        <authorList>
            <person name="Amaro Gonzalez C."/>
        </authorList>
    </citation>
    <scope>NUCLEOTIDE SEQUENCE</scope>
</reference>
<proteinExistence type="predicted"/>
<sequence>MKSSKIFLYTIHMQAPLHQETCRLACADFLKEWVVLFSLYISVMFETFPSTSAVYFRCLFSC</sequence>
<reference evidence="1" key="2">
    <citation type="journal article" date="2015" name="Fish Shellfish Immunol.">
        <title>Early steps in the European eel (Anguilla anguilla)-Vibrio vulnificus interaction in the gills: Role of the RtxA13 toxin.</title>
        <authorList>
            <person name="Callol A."/>
            <person name="Pajuelo D."/>
            <person name="Ebbesson L."/>
            <person name="Teles M."/>
            <person name="MacKenzie S."/>
            <person name="Amaro C."/>
        </authorList>
    </citation>
    <scope>NUCLEOTIDE SEQUENCE</scope>
</reference>
<evidence type="ECO:0000313" key="1">
    <source>
        <dbReference type="EMBL" id="JAI01977.1"/>
    </source>
</evidence>